<keyword evidence="5" id="KW-1185">Reference proteome</keyword>
<dbReference type="AlphaFoldDB" id="A0ABD3JVA8"/>
<dbReference type="EMBL" id="JBJKBG010000008">
    <property type="protein sequence ID" value="KAL3728261.1"/>
    <property type="molecule type" value="Genomic_DNA"/>
</dbReference>
<evidence type="ECO:0000256" key="2">
    <source>
        <dbReference type="ARBA" id="ARBA00022801"/>
    </source>
</evidence>
<evidence type="ECO:0000256" key="1">
    <source>
        <dbReference type="ARBA" id="ARBA00022670"/>
    </source>
</evidence>
<organism evidence="4 5">
    <name type="scientific">Eucalyptus globulus</name>
    <name type="common">Tasmanian blue gum</name>
    <dbReference type="NCBI Taxonomy" id="34317"/>
    <lineage>
        <taxon>Eukaryota</taxon>
        <taxon>Viridiplantae</taxon>
        <taxon>Streptophyta</taxon>
        <taxon>Embryophyta</taxon>
        <taxon>Tracheophyta</taxon>
        <taxon>Spermatophyta</taxon>
        <taxon>Magnoliopsida</taxon>
        <taxon>eudicotyledons</taxon>
        <taxon>Gunneridae</taxon>
        <taxon>Pentapetalae</taxon>
        <taxon>rosids</taxon>
        <taxon>malvids</taxon>
        <taxon>Myrtales</taxon>
        <taxon>Myrtaceae</taxon>
        <taxon>Myrtoideae</taxon>
        <taxon>Eucalypteae</taxon>
        <taxon>Eucalyptus</taxon>
    </lineage>
</organism>
<dbReference type="GO" id="GO:0008233">
    <property type="term" value="F:peptidase activity"/>
    <property type="evidence" value="ECO:0007669"/>
    <property type="project" value="UniProtKB-KW"/>
</dbReference>
<dbReference type="PANTHER" id="PTHR47967:SF123">
    <property type="entry name" value="ASPARTIC PROTEINASE NEPENTHESIN-1-LIKE"/>
    <property type="match status" value="1"/>
</dbReference>
<dbReference type="InterPro" id="IPR051708">
    <property type="entry name" value="Plant_Aspart_Prot_A1"/>
</dbReference>
<gene>
    <name evidence="4" type="ORF">ACJRO7_032933</name>
</gene>
<sequence>MRPDQTGGFILDSGSPHSVLVQTAYKVVKEKIIEYFERYYSCHPLPPQPGDLDLCYDMPHQNFTAPSMTYHFEGANLFLPQRNVSQFFDASFCLMVMPINDRGPNILGAFQQMNHRFFFDFTALTAAFVPERCRFNRE</sequence>
<dbReference type="Pfam" id="PF14541">
    <property type="entry name" value="TAXi_C"/>
    <property type="match status" value="1"/>
</dbReference>
<keyword evidence="1" id="KW-0645">Protease</keyword>
<keyword evidence="2" id="KW-0378">Hydrolase</keyword>
<reference evidence="4 5" key="1">
    <citation type="submission" date="2024-11" db="EMBL/GenBank/DDBJ databases">
        <title>Chromosome-level genome assembly of Eucalyptus globulus Labill. provides insights into its genome evolution.</title>
        <authorList>
            <person name="Li X."/>
        </authorList>
    </citation>
    <scope>NUCLEOTIDE SEQUENCE [LARGE SCALE GENOMIC DNA]</scope>
    <source>
        <strain evidence="4">CL2024</strain>
        <tissue evidence="4">Fresh tender leaves</tissue>
    </source>
</reference>
<dbReference type="InterPro" id="IPR032799">
    <property type="entry name" value="TAXi_C"/>
</dbReference>
<comment type="caution">
    <text evidence="4">The sequence shown here is derived from an EMBL/GenBank/DDBJ whole genome shotgun (WGS) entry which is preliminary data.</text>
</comment>
<dbReference type="Proteomes" id="UP001634007">
    <property type="component" value="Unassembled WGS sequence"/>
</dbReference>
<dbReference type="SUPFAM" id="SSF50630">
    <property type="entry name" value="Acid proteases"/>
    <property type="match status" value="1"/>
</dbReference>
<accession>A0ABD3JVA8</accession>
<evidence type="ECO:0000259" key="3">
    <source>
        <dbReference type="PROSITE" id="PS51767"/>
    </source>
</evidence>
<evidence type="ECO:0000313" key="4">
    <source>
        <dbReference type="EMBL" id="KAL3728261.1"/>
    </source>
</evidence>
<dbReference type="PROSITE" id="PS51767">
    <property type="entry name" value="PEPTIDASE_A1"/>
    <property type="match status" value="1"/>
</dbReference>
<dbReference type="InterPro" id="IPR021109">
    <property type="entry name" value="Peptidase_aspartic_dom_sf"/>
</dbReference>
<dbReference type="PANTHER" id="PTHR47967">
    <property type="entry name" value="OS07G0603500 PROTEIN-RELATED"/>
    <property type="match status" value="1"/>
</dbReference>
<name>A0ABD3JVA8_EUCGL</name>
<feature type="domain" description="Peptidase A1" evidence="3">
    <location>
        <begin position="1"/>
        <end position="129"/>
    </location>
</feature>
<dbReference type="GO" id="GO:0006508">
    <property type="term" value="P:proteolysis"/>
    <property type="evidence" value="ECO:0007669"/>
    <property type="project" value="UniProtKB-KW"/>
</dbReference>
<proteinExistence type="predicted"/>
<dbReference type="Gene3D" id="2.40.70.10">
    <property type="entry name" value="Acid Proteases"/>
    <property type="match status" value="1"/>
</dbReference>
<protein>
    <recommendedName>
        <fullName evidence="3">Peptidase A1 domain-containing protein</fullName>
    </recommendedName>
</protein>
<evidence type="ECO:0000313" key="5">
    <source>
        <dbReference type="Proteomes" id="UP001634007"/>
    </source>
</evidence>
<dbReference type="InterPro" id="IPR033121">
    <property type="entry name" value="PEPTIDASE_A1"/>
</dbReference>